<dbReference type="EMBL" id="CP044618">
    <property type="protein sequence ID" value="QRD90475.1"/>
    <property type="molecule type" value="Genomic_DNA"/>
</dbReference>
<evidence type="ECO:0000313" key="3">
    <source>
        <dbReference type="Proteomes" id="UP000596276"/>
    </source>
</evidence>
<protein>
    <submittedName>
        <fullName evidence="2">Uncharacterized protein</fullName>
    </submittedName>
</protein>
<feature type="chain" id="PRO_5031010844" evidence="1">
    <location>
        <begin position="24"/>
        <end position="75"/>
    </location>
</feature>
<dbReference type="Proteomes" id="UP000596276">
    <property type="component" value="Chromosome 4"/>
</dbReference>
<dbReference type="VEuPathDB" id="FungiDB:F9C07_2283729"/>
<keyword evidence="1" id="KW-0732">Signal</keyword>
<proteinExistence type="predicted"/>
<evidence type="ECO:0000256" key="1">
    <source>
        <dbReference type="SAM" id="SignalP"/>
    </source>
</evidence>
<gene>
    <name evidence="2" type="ORF">F9C07_2283729</name>
</gene>
<reference evidence="3" key="1">
    <citation type="journal article" date="2021" name="G3 (Bethesda)">
        <title>Chromosome assembled and annotated genome sequence of Aspergillus flavus NRRL 3357.</title>
        <authorList>
            <person name="Skerker J.M."/>
            <person name="Pianalto K.M."/>
            <person name="Mondo S.J."/>
            <person name="Yang K."/>
            <person name="Arkin A.P."/>
            <person name="Keller N.P."/>
            <person name="Grigoriev I.V."/>
            <person name="Louise Glass N.L."/>
        </authorList>
    </citation>
    <scope>NUCLEOTIDE SEQUENCE [LARGE SCALE GENOMIC DNA]</scope>
    <source>
        <strain evidence="3">ATCC 200026 / FGSC A1120 / IAM 13836 / NRRL 3357 / JCM 12722 / SRRC 167</strain>
    </source>
</reference>
<name>A0A7U2R135_ASPFN</name>
<feature type="signal peptide" evidence="1">
    <location>
        <begin position="1"/>
        <end position="23"/>
    </location>
</feature>
<accession>A0A7U2R135</accession>
<sequence>MQGRPSYFCLIIALYANLLDVKTLKGPFSSDDPWFILSTTRTATHGQHAVGFPIIFYFDLNEKAHKDLKSVLLQG</sequence>
<dbReference type="AlphaFoldDB" id="A0A7U2R135"/>
<organism evidence="2 3">
    <name type="scientific">Aspergillus flavus (strain ATCC 200026 / FGSC A1120 / IAM 13836 / NRRL 3357 / JCM 12722 / SRRC 167)</name>
    <dbReference type="NCBI Taxonomy" id="332952"/>
    <lineage>
        <taxon>Eukaryota</taxon>
        <taxon>Fungi</taxon>
        <taxon>Dikarya</taxon>
        <taxon>Ascomycota</taxon>
        <taxon>Pezizomycotina</taxon>
        <taxon>Eurotiomycetes</taxon>
        <taxon>Eurotiomycetidae</taxon>
        <taxon>Eurotiales</taxon>
        <taxon>Aspergillaceae</taxon>
        <taxon>Aspergillus</taxon>
        <taxon>Aspergillus subgen. Circumdati</taxon>
    </lineage>
</organism>
<evidence type="ECO:0000313" key="2">
    <source>
        <dbReference type="EMBL" id="QRD90475.1"/>
    </source>
</evidence>
<keyword evidence="3" id="KW-1185">Reference proteome</keyword>